<name>A0A974KXN1_STAHO</name>
<proteinExistence type="predicted"/>
<evidence type="ECO:0000313" key="2">
    <source>
        <dbReference type="Proteomes" id="UP000241540"/>
    </source>
</evidence>
<dbReference type="EMBL" id="PZHX01000010">
    <property type="protein sequence ID" value="PTK30838.1"/>
    <property type="molecule type" value="Genomic_DNA"/>
</dbReference>
<accession>A0A974KXN1</accession>
<reference evidence="1 2" key="1">
    <citation type="journal article" date="2016" name="Front. Microbiol.">
        <title>Comprehensive Phylogenetic Analysis of Bovine Non-aureus Staphylococci Species Based on Whole-Genome Sequencing.</title>
        <authorList>
            <person name="Naushad S."/>
            <person name="Barkema H.W."/>
            <person name="Luby C."/>
            <person name="Condas L.A."/>
            <person name="Nobrega D.B."/>
            <person name="Carson D.A."/>
            <person name="De Buck J."/>
        </authorList>
    </citation>
    <scope>NUCLEOTIDE SEQUENCE [LARGE SCALE GENOMIC DNA]</scope>
    <source>
        <strain evidence="1 2">SNUC 5336</strain>
    </source>
</reference>
<sequence>MKLIKMIEEVTNNNEELMADYFYVIHETILNEIIEYDALDKYIHMKNQVEEGKTLTQAPRVATNLDFTDNATLRVVERKSDDIAYFLIHNIEFNDFSEWIKDFDRIKFEAERLA</sequence>
<protein>
    <submittedName>
        <fullName evidence="1">Uncharacterized protein</fullName>
    </submittedName>
</protein>
<comment type="caution">
    <text evidence="1">The sequence shown here is derived from an EMBL/GenBank/DDBJ whole genome shotgun (WGS) entry which is preliminary data.</text>
</comment>
<gene>
    <name evidence="1" type="ORF">BUZ51_06390</name>
</gene>
<organism evidence="1 2">
    <name type="scientific">Staphylococcus hominis</name>
    <dbReference type="NCBI Taxonomy" id="1290"/>
    <lineage>
        <taxon>Bacteria</taxon>
        <taxon>Bacillati</taxon>
        <taxon>Bacillota</taxon>
        <taxon>Bacilli</taxon>
        <taxon>Bacillales</taxon>
        <taxon>Staphylococcaceae</taxon>
        <taxon>Staphylococcus</taxon>
    </lineage>
</organism>
<dbReference type="AlphaFoldDB" id="A0A974KXN1"/>
<evidence type="ECO:0000313" key="1">
    <source>
        <dbReference type="EMBL" id="PTK30838.1"/>
    </source>
</evidence>
<dbReference type="Proteomes" id="UP000241540">
    <property type="component" value="Unassembled WGS sequence"/>
</dbReference>
<dbReference type="RefSeq" id="WP_107640211.1">
    <property type="nucleotide sequence ID" value="NZ_PZHX01000010.1"/>
</dbReference>